<evidence type="ECO:0000259" key="3">
    <source>
        <dbReference type="Pfam" id="PF00501"/>
    </source>
</evidence>
<dbReference type="PANTHER" id="PTHR43272:SF33">
    <property type="entry name" value="AMP-BINDING DOMAIN-CONTAINING PROTEIN-RELATED"/>
    <property type="match status" value="1"/>
</dbReference>
<dbReference type="GO" id="GO:0004467">
    <property type="term" value="F:long-chain fatty acid-CoA ligase activity"/>
    <property type="evidence" value="ECO:0007669"/>
    <property type="project" value="TreeGrafter"/>
</dbReference>
<dbReference type="Pfam" id="PF00501">
    <property type="entry name" value="AMP-binding"/>
    <property type="match status" value="1"/>
</dbReference>
<keyword evidence="1" id="KW-0547">Nucleotide-binding</keyword>
<dbReference type="InterPro" id="IPR042099">
    <property type="entry name" value="ANL_N_sf"/>
</dbReference>
<dbReference type="Gene3D" id="3.40.50.12780">
    <property type="entry name" value="N-terminal domain of ligase-like"/>
    <property type="match status" value="1"/>
</dbReference>
<proteinExistence type="predicted"/>
<organism evidence="4">
    <name type="scientific">Gracilinema caldarium</name>
    <dbReference type="NCBI Taxonomy" id="215591"/>
    <lineage>
        <taxon>Bacteria</taxon>
        <taxon>Pseudomonadati</taxon>
        <taxon>Spirochaetota</taxon>
        <taxon>Spirochaetia</taxon>
        <taxon>Spirochaetales</taxon>
        <taxon>Breznakiellaceae</taxon>
        <taxon>Gracilinema</taxon>
    </lineage>
</organism>
<dbReference type="PROSITE" id="PS00455">
    <property type="entry name" value="AMP_BINDING"/>
    <property type="match status" value="1"/>
</dbReference>
<evidence type="ECO:0000313" key="4">
    <source>
        <dbReference type="EMBL" id="HFH30137.1"/>
    </source>
</evidence>
<gene>
    <name evidence="4" type="ORF">ENS59_11640</name>
</gene>
<comment type="caution">
    <text evidence="4">The sequence shown here is derived from an EMBL/GenBank/DDBJ whole genome shotgun (WGS) entry which is preliminary data.</text>
</comment>
<dbReference type="EMBL" id="DSVL01000358">
    <property type="protein sequence ID" value="HFH30137.1"/>
    <property type="molecule type" value="Genomic_DNA"/>
</dbReference>
<dbReference type="AlphaFoldDB" id="A0A7C3E687"/>
<dbReference type="InterPro" id="IPR020845">
    <property type="entry name" value="AMP-binding_CS"/>
</dbReference>
<evidence type="ECO:0000256" key="1">
    <source>
        <dbReference type="ARBA" id="ARBA00022741"/>
    </source>
</evidence>
<dbReference type="SUPFAM" id="SSF56801">
    <property type="entry name" value="Acetyl-CoA synthetase-like"/>
    <property type="match status" value="1"/>
</dbReference>
<keyword evidence="2" id="KW-0067">ATP-binding</keyword>
<dbReference type="InterPro" id="IPR000873">
    <property type="entry name" value="AMP-dep_synth/lig_dom"/>
</dbReference>
<feature type="domain" description="AMP-dependent synthetase/ligase" evidence="3">
    <location>
        <begin position="13"/>
        <end position="453"/>
    </location>
</feature>
<dbReference type="Pfam" id="PF23562">
    <property type="entry name" value="AMP-binding_C_3"/>
    <property type="match status" value="1"/>
</dbReference>
<accession>A0A7C3E687</accession>
<reference evidence="4" key="1">
    <citation type="journal article" date="2020" name="mSystems">
        <title>Genome- and Community-Level Interaction Insights into Carbon Utilization and Element Cycling Functions of Hydrothermarchaeota in Hydrothermal Sediment.</title>
        <authorList>
            <person name="Zhou Z."/>
            <person name="Liu Y."/>
            <person name="Xu W."/>
            <person name="Pan J."/>
            <person name="Luo Z.H."/>
            <person name="Li M."/>
        </authorList>
    </citation>
    <scope>NUCLEOTIDE SEQUENCE [LARGE SCALE GENOMIC DNA]</scope>
    <source>
        <strain evidence="4">SpSt-503</strain>
    </source>
</reference>
<dbReference type="GO" id="GO:0016020">
    <property type="term" value="C:membrane"/>
    <property type="evidence" value="ECO:0007669"/>
    <property type="project" value="TreeGrafter"/>
</dbReference>
<name>A0A7C3E687_9SPIR</name>
<sequence length="641" mass="72148">MRQTLFDMVHQARTRFGDKPFTFKKTDSGWVSKTFNQSFDESRLLAAFLLERGYSAQDRVAIYAEGSPNWIVGEYGIIMAGLIAVPLSFKLLPEEIYYRLDHSEARMVLTNTNHLEKICRVAQDIQTRTGRGIDVVSLDEDQDLSACNYPRNQLFRIDEVLAQGAAVFEKHRPRLDAIEAECAEDTVVTISYTSGTTGNPKGIMLTHKNYYINSLDSVNIFKVPETGYRNFVILPVDHSFAQTVGIHSSIQRGIELWFVDSRGGGMAILRNIPINMKEAEPIFLMTVPALSGNFMKKMQAEIDKRGGMVKFLFDTGIKAGIKYWGDESFPKPSFATFINGLIYFPLKKLVLDKVKTEVFGQRAQFFTGGGASFDIGQQRFYRALGMPLYQGYGMTEASPVISTNIDGHTKLGTSGIALDHVEIRIMRDDGTVAEPGEKGEICVRGPNVMKGYFKNPEATKEAIVDGWLHTGDLGWLDRDGYLTVAGRAKALLISADGEKYSPEGIEDAISNSAKVVNQVMVWNDHKKFTCALITLDDDQVKKIIKEHHPKSQEALLELIKESFYSFRSDPSYRNMVPLNWTPATFQIVPEAFSEKDGLINSTMKLVRYKVVEKYHDLIEYIYTEGSSYKNNRNLEALSKYL</sequence>
<dbReference type="PANTHER" id="PTHR43272">
    <property type="entry name" value="LONG-CHAIN-FATTY-ACID--COA LIGASE"/>
    <property type="match status" value="1"/>
</dbReference>
<dbReference type="GO" id="GO:0005524">
    <property type="term" value="F:ATP binding"/>
    <property type="evidence" value="ECO:0007669"/>
    <property type="project" value="UniProtKB-KW"/>
</dbReference>
<protein>
    <submittedName>
        <fullName evidence="4">AMP-dependent synthetase</fullName>
    </submittedName>
</protein>
<evidence type="ECO:0000256" key="2">
    <source>
        <dbReference type="ARBA" id="ARBA00022840"/>
    </source>
</evidence>